<dbReference type="PANTHER" id="PTHR22028:SF5">
    <property type="entry name" value="COILED-COIL DOMAIN-CONTAINING PROTEIN 191"/>
    <property type="match status" value="1"/>
</dbReference>
<evidence type="ECO:0000256" key="1">
    <source>
        <dbReference type="SAM" id="Coils"/>
    </source>
</evidence>
<organism evidence="3 4">
    <name type="scientific">Cloeon dipterum</name>
    <dbReference type="NCBI Taxonomy" id="197152"/>
    <lineage>
        <taxon>Eukaryota</taxon>
        <taxon>Metazoa</taxon>
        <taxon>Ecdysozoa</taxon>
        <taxon>Arthropoda</taxon>
        <taxon>Hexapoda</taxon>
        <taxon>Insecta</taxon>
        <taxon>Pterygota</taxon>
        <taxon>Palaeoptera</taxon>
        <taxon>Ephemeroptera</taxon>
        <taxon>Pisciforma</taxon>
        <taxon>Baetidae</taxon>
        <taxon>Cloeon</taxon>
    </lineage>
</organism>
<evidence type="ECO:0000313" key="4">
    <source>
        <dbReference type="Proteomes" id="UP000494165"/>
    </source>
</evidence>
<sequence>MSWWNESRLDESPENLRQFIKDLINTELISEQQKIKMHTEGNGNTTVAINDPVLEMDFRHKEAKEINAVNLAQMKVPKQQLIKEARRIVLQEEIDEKMKRNQAASFNRELRQLKEDLENSKRIDQTEDKMHLRKYWLIWRAVAFRQRNLRKLKKSDEEKRSQIEAFVSQFESDQSNSESPILSLASTDKSKSKSKYSSRKSNCKSYTSKKTKSCSNLEQIIRDQKAKLREQEEMISKLKLEQIRLAAEKSKRSTQELMENSLKDSSVPLKRKLNYLRSSFPDILDSRNFEKPRPSFLVQMEKRHQARIERKKELREQTRLRILEQKRVQQEKEAARKAEIAEQKRLEQEAKLEQMQFEAERRANEEAAREFCRRRRLRMAFQMFRRLLDQRERRLEQADELRQLKLLAHAFCRWREATKEIAKIKFLEAKRHHQMQLTRFAWNKWREVSLEARRDRQVAEDFSDLSIQDRAFKMWRLTTKQAYNEVCEKIFDAELHYERNIMRKCWCAWKKYHLVVAEEKETESKKEALRNAIRDVLPDFMPNFMEPVRLPNQL</sequence>
<evidence type="ECO:0000313" key="3">
    <source>
        <dbReference type="EMBL" id="CAB3366705.1"/>
    </source>
</evidence>
<proteinExistence type="predicted"/>
<dbReference type="InterPro" id="IPR052270">
    <property type="entry name" value="CACF_protein"/>
</dbReference>
<name>A0A8S1CE92_9INSE</name>
<feature type="coiled-coil region" evidence="1">
    <location>
        <begin position="214"/>
        <end position="248"/>
    </location>
</feature>
<keyword evidence="1" id="KW-0175">Coiled coil</keyword>
<dbReference type="OrthoDB" id="6256972at2759"/>
<feature type="compositionally biased region" description="Basic residues" evidence="2">
    <location>
        <begin position="192"/>
        <end position="208"/>
    </location>
</feature>
<comment type="caution">
    <text evidence="3">The sequence shown here is derived from an EMBL/GenBank/DDBJ whole genome shotgun (WGS) entry which is preliminary data.</text>
</comment>
<dbReference type="EMBL" id="CADEPI010000026">
    <property type="protein sequence ID" value="CAB3366705.1"/>
    <property type="molecule type" value="Genomic_DNA"/>
</dbReference>
<dbReference type="Proteomes" id="UP000494165">
    <property type="component" value="Unassembled WGS sequence"/>
</dbReference>
<reference evidence="3 4" key="1">
    <citation type="submission" date="2020-04" db="EMBL/GenBank/DDBJ databases">
        <authorList>
            <person name="Alioto T."/>
            <person name="Alioto T."/>
            <person name="Gomez Garrido J."/>
        </authorList>
    </citation>
    <scope>NUCLEOTIDE SEQUENCE [LARGE SCALE GENOMIC DNA]</scope>
</reference>
<feature type="coiled-coil region" evidence="1">
    <location>
        <begin position="96"/>
        <end position="127"/>
    </location>
</feature>
<dbReference type="PANTHER" id="PTHR22028">
    <property type="entry name" value="SFI1 SPINDLE BODY DOMAIN-CONTAINING PROTEIN-RELATED"/>
    <property type="match status" value="1"/>
</dbReference>
<feature type="region of interest" description="Disordered" evidence="2">
    <location>
        <begin position="178"/>
        <end position="208"/>
    </location>
</feature>
<feature type="coiled-coil region" evidence="1">
    <location>
        <begin position="297"/>
        <end position="358"/>
    </location>
</feature>
<accession>A0A8S1CE92</accession>
<evidence type="ECO:0008006" key="5">
    <source>
        <dbReference type="Google" id="ProtNLM"/>
    </source>
</evidence>
<keyword evidence="4" id="KW-1185">Reference proteome</keyword>
<protein>
    <recommendedName>
        <fullName evidence="5">Sfi1 spindle body domain-containing protein</fullName>
    </recommendedName>
</protein>
<gene>
    <name evidence="3" type="ORF">CLODIP_2_CD16056</name>
</gene>
<evidence type="ECO:0000256" key="2">
    <source>
        <dbReference type="SAM" id="MobiDB-lite"/>
    </source>
</evidence>
<dbReference type="AlphaFoldDB" id="A0A8S1CE92"/>